<name>A0A3N2PZZ3_SODAK</name>
<dbReference type="AlphaFoldDB" id="A0A3N2PZZ3"/>
<dbReference type="EMBL" id="ML119053">
    <property type="protein sequence ID" value="ROT40084.1"/>
    <property type="molecule type" value="Genomic_DNA"/>
</dbReference>
<protein>
    <submittedName>
        <fullName evidence="1">Uncharacterized protein</fullName>
    </submittedName>
</protein>
<proteinExistence type="predicted"/>
<dbReference type="RefSeq" id="XP_028467890.1">
    <property type="nucleotide sequence ID" value="XM_028614946.1"/>
</dbReference>
<sequence>MELSNSGVKPRDILLTLEDSLPRRRKAVVVVIVDSEAAAGTSQILPTDGRPPKQYIGKDAAPPFRLQSRLGRIGETPTVPMRWGKLVHGTPASPVAFFFPPGRRQRQEMQAGGLGDVPCRLDRSTLAEAQIPVLFVDPNNRPGRRHNPSDVVGVDSGKTSFARLQNRIGLSTHLSTSVPFQVGCVTQDPTSDVRRPTIRARTRQPCLPSFHLLFSPDILYSMVLLTAAPLEPVLVSLKHRPLCGVYDHGFCQLSQPTWPMAWPGLVKGHHNYTDAHASNLPDTGDQTHWRSRGPASALARCDRIFTGEGQRDFKEKTSDRDPERLFVCS</sequence>
<accession>A0A3N2PZZ3</accession>
<gene>
    <name evidence="1" type="ORF">SODALDRAFT_377962</name>
</gene>
<reference evidence="1 2" key="1">
    <citation type="journal article" date="2018" name="Mol. Ecol.">
        <title>The obligate alkalophilic soda-lake fungus Sodiomyces alkalinus has shifted to a protein diet.</title>
        <authorList>
            <person name="Grum-Grzhimaylo A.A."/>
            <person name="Falkoski D.L."/>
            <person name="van den Heuvel J."/>
            <person name="Valero-Jimenez C.A."/>
            <person name="Min B."/>
            <person name="Choi I.G."/>
            <person name="Lipzen A."/>
            <person name="Daum C.G."/>
            <person name="Aanen D.K."/>
            <person name="Tsang A."/>
            <person name="Henrissat B."/>
            <person name="Bilanenko E.N."/>
            <person name="de Vries R.P."/>
            <person name="van Kan J.A.L."/>
            <person name="Grigoriev I.V."/>
            <person name="Debets A.J.M."/>
        </authorList>
    </citation>
    <scope>NUCLEOTIDE SEQUENCE [LARGE SCALE GENOMIC DNA]</scope>
    <source>
        <strain evidence="1 2">F11</strain>
    </source>
</reference>
<dbReference type="GeneID" id="39583423"/>
<keyword evidence="2" id="KW-1185">Reference proteome</keyword>
<evidence type="ECO:0000313" key="1">
    <source>
        <dbReference type="EMBL" id="ROT40084.1"/>
    </source>
</evidence>
<dbReference type="Proteomes" id="UP000272025">
    <property type="component" value="Unassembled WGS sequence"/>
</dbReference>
<organism evidence="1 2">
    <name type="scientific">Sodiomyces alkalinus (strain CBS 110278 / VKM F-3762 / F11)</name>
    <name type="common">Alkaliphilic filamentous fungus</name>
    <dbReference type="NCBI Taxonomy" id="1314773"/>
    <lineage>
        <taxon>Eukaryota</taxon>
        <taxon>Fungi</taxon>
        <taxon>Dikarya</taxon>
        <taxon>Ascomycota</taxon>
        <taxon>Pezizomycotina</taxon>
        <taxon>Sordariomycetes</taxon>
        <taxon>Hypocreomycetidae</taxon>
        <taxon>Glomerellales</taxon>
        <taxon>Plectosphaerellaceae</taxon>
        <taxon>Sodiomyces</taxon>
    </lineage>
</organism>
<evidence type="ECO:0000313" key="2">
    <source>
        <dbReference type="Proteomes" id="UP000272025"/>
    </source>
</evidence>